<dbReference type="Pfam" id="PF17946">
    <property type="entry name" value="RecC_C"/>
    <property type="match status" value="1"/>
</dbReference>
<evidence type="ECO:0000256" key="2">
    <source>
        <dbReference type="ARBA" id="ARBA00022741"/>
    </source>
</evidence>
<evidence type="ECO:0000256" key="8">
    <source>
        <dbReference type="ARBA" id="ARBA00023125"/>
    </source>
</evidence>
<keyword evidence="2 10" id="KW-0547">Nucleotide-binding</keyword>
<gene>
    <name evidence="13" type="primary">recC [H]</name>
    <name evidence="10" type="synonym">recC</name>
    <name evidence="13" type="ordered locus">TVNIR_0136</name>
</gene>
<dbReference type="AlphaFoldDB" id="L0DS66"/>
<evidence type="ECO:0000256" key="4">
    <source>
        <dbReference type="ARBA" id="ARBA00022801"/>
    </source>
</evidence>
<dbReference type="GO" id="GO:0000724">
    <property type="term" value="P:double-strand break repair via homologous recombination"/>
    <property type="evidence" value="ECO:0007669"/>
    <property type="project" value="UniProtKB-UniRule"/>
</dbReference>
<dbReference type="GO" id="GO:0009338">
    <property type="term" value="C:exodeoxyribonuclease V complex"/>
    <property type="evidence" value="ECO:0007669"/>
    <property type="project" value="InterPro"/>
</dbReference>
<proteinExistence type="inferred from homology"/>
<keyword evidence="7 10" id="KW-0067">ATP-binding</keyword>
<organism evidence="13 14">
    <name type="scientific">Thioalkalivibrio nitratireducens (strain DSM 14787 / UNIQEM 213 / ALEN2)</name>
    <dbReference type="NCBI Taxonomy" id="1255043"/>
    <lineage>
        <taxon>Bacteria</taxon>
        <taxon>Pseudomonadati</taxon>
        <taxon>Pseudomonadota</taxon>
        <taxon>Gammaproteobacteria</taxon>
        <taxon>Chromatiales</taxon>
        <taxon>Ectothiorhodospiraceae</taxon>
        <taxon>Thioalkalivibrio</taxon>
    </lineage>
</organism>
<dbReference type="Gene3D" id="1.10.10.990">
    <property type="match status" value="1"/>
</dbReference>
<protein>
    <recommendedName>
        <fullName evidence="10">RecBCD enzyme subunit RecC</fullName>
    </recommendedName>
    <alternativeName>
        <fullName evidence="10">Exonuclease V subunit RecC</fullName>
        <shortName evidence="10">ExoV subunit RecC</shortName>
    </alternativeName>
    <alternativeName>
        <fullName evidence="10">Helicase/nuclease RecBCD subunit RecC</fullName>
    </alternativeName>
</protein>
<dbReference type="eggNOG" id="COG1330">
    <property type="taxonomic scope" value="Bacteria"/>
</dbReference>
<dbReference type="InterPro" id="IPR027417">
    <property type="entry name" value="P-loop_NTPase"/>
</dbReference>
<comment type="miscellaneous">
    <text evidence="10">In the RecBCD complex, RecB has a slow 3'-5' helicase, an exonuclease activity and loads RecA onto ssDNA, RecD has a fast 5'-3' helicase activity, while RecC stimulates the ATPase and processivity of the RecB helicase and contributes to recognition of the Chi site.</text>
</comment>
<dbReference type="InterPro" id="IPR006697">
    <property type="entry name" value="RecC"/>
</dbReference>
<dbReference type="InterPro" id="IPR011335">
    <property type="entry name" value="Restrct_endonuc-II-like"/>
</dbReference>
<dbReference type="PATRIC" id="fig|1255043.3.peg.136"/>
<dbReference type="EMBL" id="CP003989">
    <property type="protein sequence ID" value="AGA31848.1"/>
    <property type="molecule type" value="Genomic_DNA"/>
</dbReference>
<evidence type="ECO:0000256" key="1">
    <source>
        <dbReference type="ARBA" id="ARBA00022722"/>
    </source>
</evidence>
<keyword evidence="14" id="KW-1185">Reference proteome</keyword>
<evidence type="ECO:0000256" key="6">
    <source>
        <dbReference type="ARBA" id="ARBA00022839"/>
    </source>
</evidence>
<evidence type="ECO:0000259" key="12">
    <source>
        <dbReference type="Pfam" id="PF17946"/>
    </source>
</evidence>
<feature type="region of interest" description="Disordered" evidence="11">
    <location>
        <begin position="626"/>
        <end position="663"/>
    </location>
</feature>
<dbReference type="Gene3D" id="3.40.50.10930">
    <property type="match status" value="1"/>
</dbReference>
<dbReference type="GO" id="GO:0008854">
    <property type="term" value="F:exodeoxyribonuclease V activity"/>
    <property type="evidence" value="ECO:0007669"/>
    <property type="project" value="InterPro"/>
</dbReference>
<comment type="subunit">
    <text evidence="10">Heterotrimer of RecB, RecC and RecD. All subunits contribute to DNA-binding.</text>
</comment>
<dbReference type="HAMAP" id="MF_01486">
    <property type="entry name" value="RecC"/>
    <property type="match status" value="1"/>
</dbReference>
<comment type="similarity">
    <text evidence="10">Belongs to the RecC family.</text>
</comment>
<evidence type="ECO:0000256" key="3">
    <source>
        <dbReference type="ARBA" id="ARBA00022763"/>
    </source>
</evidence>
<keyword evidence="5 10" id="KW-0347">Helicase</keyword>
<evidence type="ECO:0000256" key="5">
    <source>
        <dbReference type="ARBA" id="ARBA00022806"/>
    </source>
</evidence>
<keyword evidence="6 10" id="KW-0269">Exonuclease</keyword>
<reference evidence="13" key="1">
    <citation type="submission" date="2015-12" db="EMBL/GenBank/DDBJ databases">
        <authorList>
            <person name="Tikhonova T.V."/>
            <person name="Pavlov A.R."/>
            <person name="Beletsky A.V."/>
            <person name="Mardanov A.V."/>
            <person name="Sorokin D.Y."/>
            <person name="Ravin N.V."/>
            <person name="Popov V.O."/>
        </authorList>
    </citation>
    <scope>NUCLEOTIDE SEQUENCE</scope>
    <source>
        <strain evidence="13">DSM 14787</strain>
    </source>
</reference>
<dbReference type="PANTHER" id="PTHR30591:SF1">
    <property type="entry name" value="RECBCD ENZYME SUBUNIT RECC"/>
    <property type="match status" value="1"/>
</dbReference>
<dbReference type="HOGENOM" id="CLU_007513_1_0_6"/>
<keyword evidence="4 10" id="KW-0378">Hydrolase</keyword>
<dbReference type="GO" id="GO:0003677">
    <property type="term" value="F:DNA binding"/>
    <property type="evidence" value="ECO:0007669"/>
    <property type="project" value="UniProtKB-UniRule"/>
</dbReference>
<dbReference type="NCBIfam" id="TIGR01450">
    <property type="entry name" value="recC"/>
    <property type="match status" value="1"/>
</dbReference>
<keyword evidence="1 10" id="KW-0540">Nuclease</keyword>
<dbReference type="KEGG" id="tni:TVNIR_0136"/>
<dbReference type="InterPro" id="IPR041500">
    <property type="entry name" value="RecC_C"/>
</dbReference>
<evidence type="ECO:0000313" key="13">
    <source>
        <dbReference type="EMBL" id="AGA31848.1"/>
    </source>
</evidence>
<dbReference type="Proteomes" id="UP000010809">
    <property type="component" value="Chromosome"/>
</dbReference>
<dbReference type="SUPFAM" id="SSF52980">
    <property type="entry name" value="Restriction endonuclease-like"/>
    <property type="match status" value="1"/>
</dbReference>
<dbReference type="SUPFAM" id="SSF52540">
    <property type="entry name" value="P-loop containing nucleoside triphosphate hydrolases"/>
    <property type="match status" value="2"/>
</dbReference>
<sequence length="970" mass="107160">MHRRFIPRIRDLDQRPPGLPRRVVVFGISSLPSQALEALEALGRLSQVLLCVHNPCEHYWADIVADRDLLRAQRRRQARKPGMPEDLGEADLHQHAHPLLAAWGKQGRDYIRLLDEHDDPQRYGHLLEALRWQRIDVFEPHGGTTLLNQLQDDIRELRPLHETCVHWPAVNPARDESLRFHIAHSPQREVEVLHDRLLDRFQRDPELRPRDVIVMVPDVETYAPHVQAVFGQIDPGDPRHIPFALSDRSRRGREPLLVALERLLALPESRLAVSDLLDLLEVPAVRRRFGIGAQQLYLLHAWIEGSGIRWGLDGAQRASLGLPGGLEQNTWRFGLRRMLLGYAVAGPGTPSVDWSGIEPYDEVGGLDAAMVGQLDALLSALARWWSRLRQDAIPAQWGDRLRMLLADFFAAEDEREQGLLSQLDEALEAWEGACALARLEETLPLAVVRDSWLAAVDEPGLAQRFLGGAVNFCTLMPMRAIPFRVVCLLGMNDGDYPRIPTPMDFDLMAGNYRPGDRSRREDDRYLFLEALLSAREQLHLSWVGRSVRDNAPRPPSVLVTQLRDHLAAGWRLAEPAAGDGTGAEGPWLLRALTAEHPLQPFSPRNFPSDGTGPLFTYAREWNAVHAPRSQGRSGVGEPGDPGERPAIGQPLAERPADAPLAPEDLGGFLRNPVKSFFNRRLGVFFDEETPAAEDQEPFVLDGLSRWSARDYLVGNALADPDSPERWEASLTAALATLRRSGQLPLAGLGSIVADELRSEIGDLLERYREAIARLPRRVERPEQVRFEHAGLVVEGMLTGLRAEATGAPALLRHRAGPLRGKVPAWRYDVFAHAWVTHLLANASGLELTTVLVGTDTGLDWAPVPAADAADALRSLLDGWSAGQRSPLPVACQTACAWLEAEAAGKDPGAAAAGAYEGGWQSAGELGRSPYHARAFPSAGHLLGAEGFVHWAHALYRPLFGAVHVAAETAA</sequence>
<evidence type="ECO:0000313" key="14">
    <source>
        <dbReference type="Proteomes" id="UP000010809"/>
    </source>
</evidence>
<dbReference type="GO" id="GO:0003678">
    <property type="term" value="F:DNA helicase activity"/>
    <property type="evidence" value="ECO:0007669"/>
    <property type="project" value="UniProtKB-UniRule"/>
</dbReference>
<dbReference type="Pfam" id="PF04257">
    <property type="entry name" value="Exonuc_V_gamma"/>
    <property type="match status" value="1"/>
</dbReference>
<dbReference type="STRING" id="1255043.TVNIR_0136"/>
<name>L0DS66_THIND</name>
<dbReference type="Gene3D" id="3.40.50.300">
    <property type="entry name" value="P-loop containing nucleotide triphosphate hydrolases"/>
    <property type="match status" value="2"/>
</dbReference>
<comment type="function">
    <text evidence="10">A helicase/nuclease that prepares dsDNA breaks (DSB) for recombinational DNA repair. Binds to DSBs and unwinds DNA via a highly rapid and processive ATP-dependent bidirectional helicase activity. Unwinds dsDNA until it encounters a Chi (crossover hotspot instigator) sequence from the 3' direction. Cuts ssDNA a few nucleotides 3' to the Chi site. The properties and activities of the enzyme are changed at Chi. The Chi-altered holoenzyme produces a long 3'-ssDNA overhang and facilitates RecA-binding to the ssDNA for homologous DNA recombination and repair. Holoenzyme degrades any linearized DNA that is unable to undergo homologous recombination. In the holoenzyme this subunit recognizes the wild-type Chi sequence, and when added to isolated RecB increases its ATP-dependent helicase processivity.</text>
</comment>
<keyword evidence="8 10" id="KW-0238">DNA-binding</keyword>
<dbReference type="GO" id="GO:0005524">
    <property type="term" value="F:ATP binding"/>
    <property type="evidence" value="ECO:0007669"/>
    <property type="project" value="UniProtKB-UniRule"/>
</dbReference>
<dbReference type="PANTHER" id="PTHR30591">
    <property type="entry name" value="RECBCD ENZYME SUBUNIT RECC"/>
    <property type="match status" value="1"/>
</dbReference>
<evidence type="ECO:0000256" key="10">
    <source>
        <dbReference type="HAMAP-Rule" id="MF_01486"/>
    </source>
</evidence>
<evidence type="ECO:0000256" key="11">
    <source>
        <dbReference type="SAM" id="MobiDB-lite"/>
    </source>
</evidence>
<keyword evidence="9 10" id="KW-0234">DNA repair</keyword>
<keyword evidence="3 10" id="KW-0227">DNA damage</keyword>
<accession>L0DS66</accession>
<feature type="domain" description="RecC C-terminal" evidence="12">
    <location>
        <begin position="659"/>
        <end position="901"/>
    </location>
</feature>
<evidence type="ECO:0000256" key="9">
    <source>
        <dbReference type="ARBA" id="ARBA00023204"/>
    </source>
</evidence>
<evidence type="ECO:0000256" key="7">
    <source>
        <dbReference type="ARBA" id="ARBA00022840"/>
    </source>
</evidence>